<evidence type="ECO:0000256" key="5">
    <source>
        <dbReference type="SAM" id="MobiDB-lite"/>
    </source>
</evidence>
<keyword evidence="8" id="KW-1185">Reference proteome</keyword>
<reference evidence="7 8" key="1">
    <citation type="journal article" date="2011" name="BMC Genomics">
        <title>Genome-wide analysis of the role of GlnR in Streptomyces venezuelae provides new insights into global nitrogen regulation in actinomycetes.</title>
        <authorList>
            <person name="Pullan S.T."/>
            <person name="Bibb M.J."/>
            <person name="Merrick M."/>
        </authorList>
    </citation>
    <scope>NUCLEOTIDE SEQUENCE [LARGE SCALE GENOMIC DNA]</scope>
    <source>
        <strain evidence="8">ATCC 10712 / CBS 650.69 / DSM 40230 / JCM 4526 / NBRC 13096 / PD 04745</strain>
    </source>
</reference>
<organism evidence="7 8">
    <name type="scientific">Streptomyces venezuelae (strain ATCC 10712 / CBS 650.69 / DSM 40230 / JCM 4526 / NBRC 13096 / PD 04745)</name>
    <dbReference type="NCBI Taxonomy" id="953739"/>
    <lineage>
        <taxon>Bacteria</taxon>
        <taxon>Bacillati</taxon>
        <taxon>Actinomycetota</taxon>
        <taxon>Actinomycetes</taxon>
        <taxon>Kitasatosporales</taxon>
        <taxon>Streptomycetaceae</taxon>
        <taxon>Streptomyces</taxon>
    </lineage>
</organism>
<protein>
    <submittedName>
        <fullName evidence="7">Beta-lactamase</fullName>
    </submittedName>
</protein>
<dbReference type="RefSeq" id="WP_015035154.1">
    <property type="nucleotide sequence ID" value="NC_018750.1"/>
</dbReference>
<dbReference type="InterPro" id="IPR001279">
    <property type="entry name" value="Metallo-B-lactamas"/>
</dbReference>
<dbReference type="AlphaFoldDB" id="F2RFU0"/>
<evidence type="ECO:0000256" key="1">
    <source>
        <dbReference type="ARBA" id="ARBA00007749"/>
    </source>
</evidence>
<keyword evidence="2" id="KW-0479">Metal-binding</keyword>
<dbReference type="HOGENOM" id="CLU_056519_1_1_11"/>
<dbReference type="Gene3D" id="3.60.15.10">
    <property type="entry name" value="Ribonuclease Z/Hydroxyacylglutathione hydrolase-like"/>
    <property type="match status" value="1"/>
</dbReference>
<dbReference type="EMBL" id="FR845719">
    <property type="protein sequence ID" value="CCA57242.1"/>
    <property type="molecule type" value="Genomic_DNA"/>
</dbReference>
<name>F2RFU0_STRVP</name>
<dbReference type="PANTHER" id="PTHR42978">
    <property type="entry name" value="QUORUM-QUENCHING LACTONASE YTNP-RELATED-RELATED"/>
    <property type="match status" value="1"/>
</dbReference>
<comment type="similarity">
    <text evidence="1">Belongs to the metallo-beta-lactamase superfamily.</text>
</comment>
<dbReference type="GO" id="GO:0016787">
    <property type="term" value="F:hydrolase activity"/>
    <property type="evidence" value="ECO:0007669"/>
    <property type="project" value="UniProtKB-KW"/>
</dbReference>
<dbReference type="GO" id="GO:0046872">
    <property type="term" value="F:metal ion binding"/>
    <property type="evidence" value="ECO:0007669"/>
    <property type="project" value="UniProtKB-KW"/>
</dbReference>
<dbReference type="CDD" id="cd16277">
    <property type="entry name" value="metallo-hydrolase-like_MBL-fold"/>
    <property type="match status" value="1"/>
</dbReference>
<dbReference type="Pfam" id="PF00753">
    <property type="entry name" value="Lactamase_B"/>
    <property type="match status" value="1"/>
</dbReference>
<dbReference type="SUPFAM" id="SSF56281">
    <property type="entry name" value="Metallo-hydrolase/oxidoreductase"/>
    <property type="match status" value="1"/>
</dbReference>
<evidence type="ECO:0000256" key="2">
    <source>
        <dbReference type="ARBA" id="ARBA00022723"/>
    </source>
</evidence>
<dbReference type="SMART" id="SM00849">
    <property type="entry name" value="Lactamase_B"/>
    <property type="match status" value="1"/>
</dbReference>
<dbReference type="OrthoDB" id="5177904at2"/>
<evidence type="ECO:0000256" key="3">
    <source>
        <dbReference type="ARBA" id="ARBA00022801"/>
    </source>
</evidence>
<dbReference type="PATRIC" id="fig|953739.5.peg.6459"/>
<accession>F2RFU0</accession>
<dbReference type="PANTHER" id="PTHR42978:SF6">
    <property type="entry name" value="QUORUM-QUENCHING LACTONASE YTNP-RELATED"/>
    <property type="match status" value="1"/>
</dbReference>
<keyword evidence="3" id="KW-0378">Hydrolase</keyword>
<dbReference type="eggNOG" id="COG0491">
    <property type="taxonomic scope" value="Bacteria"/>
</dbReference>
<feature type="compositionally biased region" description="Low complexity" evidence="5">
    <location>
        <begin position="299"/>
        <end position="311"/>
    </location>
</feature>
<proteinExistence type="inferred from homology"/>
<evidence type="ECO:0000313" key="8">
    <source>
        <dbReference type="Proteomes" id="UP000006854"/>
    </source>
</evidence>
<dbReference type="InterPro" id="IPR036866">
    <property type="entry name" value="RibonucZ/Hydroxyglut_hydro"/>
</dbReference>
<sequence>MTHESAQRTVLGDVEILRIVEWQGPFAAARDLVPAAPAETWRDNEDWLAPDHWQPEDDRAVMALQTWVLRSGGRTIVVDTGVGDGRERPGSPQFHHWQGDFPGLLERAGVRPEDVDVVVNTHLHADHVGWNTRPADGTSGDWVPTFPNAEYLVPAADDAHFGPDNAYGGGLRQDDRLVYEDSVAPVHRAGRTLLWDGAHRIDEHLTLESAPGHTPGSAVLRLASRGERAVFVGDLLHSPVQILDPTHNSCFCMDPAAASASRRRILERAADERELVVPAHFGGSGTAEVRREGSGFRLVGRGRSGPSPVRR</sequence>
<dbReference type="GeneID" id="51864520"/>
<evidence type="ECO:0000313" key="7">
    <source>
        <dbReference type="EMBL" id="CCA57242.1"/>
    </source>
</evidence>
<feature type="region of interest" description="Disordered" evidence="5">
    <location>
        <begin position="292"/>
        <end position="311"/>
    </location>
</feature>
<evidence type="ECO:0000256" key="4">
    <source>
        <dbReference type="ARBA" id="ARBA00022833"/>
    </source>
</evidence>
<dbReference type="STRING" id="953739.SVEN_3956"/>
<evidence type="ECO:0000259" key="6">
    <source>
        <dbReference type="SMART" id="SM00849"/>
    </source>
</evidence>
<dbReference type="InterPro" id="IPR051013">
    <property type="entry name" value="MBL_superfamily_lactonases"/>
</dbReference>
<dbReference type="Proteomes" id="UP000006854">
    <property type="component" value="Chromosome"/>
</dbReference>
<feature type="domain" description="Metallo-beta-lactamase" evidence="6">
    <location>
        <begin position="63"/>
        <end position="280"/>
    </location>
</feature>
<gene>
    <name evidence="7" type="ordered locus">SVEN_3956</name>
</gene>
<keyword evidence="4" id="KW-0862">Zinc</keyword>
<dbReference type="KEGG" id="sve:SVEN_3956"/>